<keyword evidence="2" id="KW-1185">Reference proteome</keyword>
<gene>
    <name evidence="1" type="ORF">BGT96224V316_LOCUS5618</name>
</gene>
<dbReference type="EMBL" id="LR026991">
    <property type="protein sequence ID" value="VDB90479.1"/>
    <property type="molecule type" value="Genomic_DNA"/>
</dbReference>
<proteinExistence type="predicted"/>
<accession>A0A9X9QE16</accession>
<evidence type="ECO:0000313" key="2">
    <source>
        <dbReference type="Proteomes" id="UP000324639"/>
    </source>
</evidence>
<sequence>MTPMIHWQILSPKISKLTINFKAILIVLAVLHSHRLNRAINKFYSIVLQVASKYRPATIEARHEIGRESCMLHSLVGTRILKATR</sequence>
<dbReference type="Proteomes" id="UP000324639">
    <property type="component" value="Chromosome Bgt_-08"/>
</dbReference>
<organism evidence="1 2">
    <name type="scientific">Blumeria graminis f. sp. tritici</name>
    <dbReference type="NCBI Taxonomy" id="62690"/>
    <lineage>
        <taxon>Eukaryota</taxon>
        <taxon>Fungi</taxon>
        <taxon>Dikarya</taxon>
        <taxon>Ascomycota</taxon>
        <taxon>Pezizomycotina</taxon>
        <taxon>Leotiomycetes</taxon>
        <taxon>Erysiphales</taxon>
        <taxon>Erysiphaceae</taxon>
        <taxon>Blumeria</taxon>
    </lineage>
</organism>
<evidence type="ECO:0000313" key="1">
    <source>
        <dbReference type="EMBL" id="VDB90479.1"/>
    </source>
</evidence>
<reference evidence="1 2" key="1">
    <citation type="submission" date="2018-08" db="EMBL/GenBank/DDBJ databases">
        <authorList>
            <person name="Muller C M."/>
        </authorList>
    </citation>
    <scope>NUCLEOTIDE SEQUENCE [LARGE SCALE GENOMIC DNA]</scope>
</reference>
<protein>
    <submittedName>
        <fullName evidence="1">Bgt-20666</fullName>
    </submittedName>
</protein>
<dbReference type="AlphaFoldDB" id="A0A9X9QE16"/>
<name>A0A9X9QE16_BLUGR</name>